<reference evidence="1 2" key="1">
    <citation type="journal article" date="2015" name="Genome Announc.">
        <title>Draft Genome Sequences of Marine Isolates of Thalassomonas viridans and Thalassomonas actiniarum.</title>
        <authorList>
            <person name="Olonade I."/>
            <person name="van Zyl L.J."/>
            <person name="Trindade M."/>
        </authorList>
    </citation>
    <scope>NUCLEOTIDE SEQUENCE [LARGE SCALE GENOMIC DNA]</scope>
    <source>
        <strain evidence="1 2">A5K-106</strain>
    </source>
</reference>
<proteinExistence type="predicted"/>
<sequence>MYSRNERHAAFAVISSFILDLADKAFPEACIVDEAGLLKKSSNNGAHFFFNAYNKLIDPTISWLADEGYIRVSKSADGWGITLTKFGAASVNLEFEKTGGYLCNFITEDNGKYFTANEDMYGPASKKVMLKGPAVDFIPQGWLG</sequence>
<gene>
    <name evidence="1" type="ORF">SG35_018520</name>
</gene>
<evidence type="ECO:0000313" key="1">
    <source>
        <dbReference type="EMBL" id="WDD97316.1"/>
    </source>
</evidence>
<accession>A0AAE9YPS9</accession>
<name>A0AAE9YPS9_9GAMM</name>
<dbReference type="RefSeq" id="WP_044833662.1">
    <property type="nucleotide sequence ID" value="NZ_CP059735.1"/>
</dbReference>
<dbReference type="Proteomes" id="UP000032568">
    <property type="component" value="Chromosome"/>
</dbReference>
<reference evidence="1 2" key="2">
    <citation type="journal article" date="2022" name="Mar. Drugs">
        <title>Bioassay-Guided Fractionation Leads to the Detection of Cholic Acid Generated by the Rare Thalassomonas sp.</title>
        <authorList>
            <person name="Pheiffer F."/>
            <person name="Schneider Y.K."/>
            <person name="Hansen E.H."/>
            <person name="Andersen J.H."/>
            <person name="Isaksson J."/>
            <person name="Busche T."/>
            <person name="R C."/>
            <person name="Kalinowski J."/>
            <person name="Zyl L.V."/>
            <person name="Trindade M."/>
        </authorList>
    </citation>
    <scope>NUCLEOTIDE SEQUENCE [LARGE SCALE GENOMIC DNA]</scope>
    <source>
        <strain evidence="1 2">A5K-106</strain>
    </source>
</reference>
<dbReference type="AlphaFoldDB" id="A0AAE9YPS9"/>
<protein>
    <submittedName>
        <fullName evidence="1">Uncharacterized protein</fullName>
    </submittedName>
</protein>
<dbReference type="EMBL" id="CP059735">
    <property type="protein sequence ID" value="WDD97316.1"/>
    <property type="molecule type" value="Genomic_DNA"/>
</dbReference>
<keyword evidence="2" id="KW-1185">Reference proteome</keyword>
<evidence type="ECO:0000313" key="2">
    <source>
        <dbReference type="Proteomes" id="UP000032568"/>
    </source>
</evidence>
<organism evidence="1 2">
    <name type="scientific">Thalassomonas actiniarum</name>
    <dbReference type="NCBI Taxonomy" id="485447"/>
    <lineage>
        <taxon>Bacteria</taxon>
        <taxon>Pseudomonadati</taxon>
        <taxon>Pseudomonadota</taxon>
        <taxon>Gammaproteobacteria</taxon>
        <taxon>Alteromonadales</taxon>
        <taxon>Colwelliaceae</taxon>
        <taxon>Thalassomonas</taxon>
    </lineage>
</organism>
<dbReference type="KEGG" id="tact:SG35_018520"/>